<dbReference type="GO" id="GO:0008168">
    <property type="term" value="F:methyltransferase activity"/>
    <property type="evidence" value="ECO:0007669"/>
    <property type="project" value="UniProtKB-KW"/>
</dbReference>
<keyword evidence="2" id="KW-0808">Transferase</keyword>
<dbReference type="AlphaFoldDB" id="A0A2U9B6V6"/>
<keyword evidence="1" id="KW-0812">Transmembrane</keyword>
<organism evidence="2 3">
    <name type="scientific">Scophthalmus maximus</name>
    <name type="common">Turbot</name>
    <name type="synonym">Psetta maxima</name>
    <dbReference type="NCBI Taxonomy" id="52904"/>
    <lineage>
        <taxon>Eukaryota</taxon>
        <taxon>Metazoa</taxon>
        <taxon>Chordata</taxon>
        <taxon>Craniata</taxon>
        <taxon>Vertebrata</taxon>
        <taxon>Euteleostomi</taxon>
        <taxon>Actinopterygii</taxon>
        <taxon>Neopterygii</taxon>
        <taxon>Teleostei</taxon>
        <taxon>Neoteleostei</taxon>
        <taxon>Acanthomorphata</taxon>
        <taxon>Carangaria</taxon>
        <taxon>Pleuronectiformes</taxon>
        <taxon>Pleuronectoidei</taxon>
        <taxon>Scophthalmidae</taxon>
        <taxon>Scophthalmus</taxon>
    </lineage>
</organism>
<dbReference type="EMBL" id="CP026246">
    <property type="protein sequence ID" value="AWO99700.1"/>
    <property type="molecule type" value="Genomic_DNA"/>
</dbReference>
<keyword evidence="3" id="KW-1185">Reference proteome</keyword>
<dbReference type="Proteomes" id="UP000246464">
    <property type="component" value="Chromosome 4"/>
</dbReference>
<evidence type="ECO:0000313" key="3">
    <source>
        <dbReference type="Proteomes" id="UP000246464"/>
    </source>
</evidence>
<accession>A0A2U9B6V6</accession>
<keyword evidence="2" id="KW-0489">Methyltransferase</keyword>
<feature type="transmembrane region" description="Helical" evidence="1">
    <location>
        <begin position="6"/>
        <end position="30"/>
    </location>
</feature>
<keyword evidence="1" id="KW-0472">Membrane</keyword>
<gene>
    <name evidence="2" type="ORF">SMAX5B_021499</name>
</gene>
<name>A0A2U9B6V6_SCOMX</name>
<keyword evidence="1" id="KW-1133">Transmembrane helix</keyword>
<reference evidence="2 3" key="1">
    <citation type="submission" date="2017-12" db="EMBL/GenBank/DDBJ databases">
        <title>Integrating genomic resources of turbot (Scophthalmus maximus) in depth evaluation of genetic and physical mapping variation across individuals.</title>
        <authorList>
            <person name="Martinez P."/>
        </authorList>
    </citation>
    <scope>NUCLEOTIDE SEQUENCE [LARGE SCALE GENOMIC DNA]</scope>
</reference>
<evidence type="ECO:0000313" key="2">
    <source>
        <dbReference type="EMBL" id="AWO99700.1"/>
    </source>
</evidence>
<proteinExistence type="predicted"/>
<evidence type="ECO:0000256" key="1">
    <source>
        <dbReference type="SAM" id="Phobius"/>
    </source>
</evidence>
<protein>
    <submittedName>
        <fullName evidence="2">Putative bifunctional lysine-specific demethylase and histidyl-hydroxylase NO66-like</fullName>
    </submittedName>
</protein>
<dbReference type="GO" id="GO:0032259">
    <property type="term" value="P:methylation"/>
    <property type="evidence" value="ECO:0007669"/>
    <property type="project" value="UniProtKB-KW"/>
</dbReference>
<sequence>MELLRKYMWLWVICGILFVSLAISFIFLLINKCLSRGGKHRVSHLQRRSAFNVG</sequence>